<dbReference type="AlphaFoldDB" id="A0A510UL80"/>
<protein>
    <submittedName>
        <fullName evidence="1">Uncharacterized protein</fullName>
    </submittedName>
</protein>
<comment type="caution">
    <text evidence="1">The sequence shown here is derived from an EMBL/GenBank/DDBJ whole genome shotgun (WGS) entry which is preliminary data.</text>
</comment>
<dbReference type="Proteomes" id="UP000321787">
    <property type="component" value="Unassembled WGS sequence"/>
</dbReference>
<proteinExistence type="predicted"/>
<name>A0A510UL80_ALIFS</name>
<dbReference type="EMBL" id="BJTZ01000029">
    <property type="protein sequence ID" value="GEK15377.1"/>
    <property type="molecule type" value="Genomic_DNA"/>
</dbReference>
<evidence type="ECO:0000313" key="1">
    <source>
        <dbReference type="EMBL" id="GEK15377.1"/>
    </source>
</evidence>
<reference evidence="1 2" key="1">
    <citation type="submission" date="2019-07" db="EMBL/GenBank/DDBJ databases">
        <title>Whole genome shotgun sequence of Aliivibrio fischeri NBRC 101058.</title>
        <authorList>
            <person name="Hosoyama A."/>
            <person name="Uohara A."/>
            <person name="Ohji S."/>
            <person name="Ichikawa N."/>
        </authorList>
    </citation>
    <scope>NUCLEOTIDE SEQUENCE [LARGE SCALE GENOMIC DNA]</scope>
    <source>
        <strain evidence="1 2">NBRC 101058</strain>
    </source>
</reference>
<accession>A0A510UL80</accession>
<sequence length="218" mass="25577">MSYSICYQTIAYCYSKGDLISAAKTWLEQQGQSISGNVYHDFEHFTGITLPNHDVYTLMMEYGDSNFFDENDKPVRYWSNYGFHSEHHFIQNIGIKMSEQVASGELKPNNRWIKPETWVRRIRAHQKNAQPIGRLPWSIVAHSYDPLPTETEPLTYRSQVFEWLRGFDVCIKTDTYGGRETLKLTMNPTSPFQWWFFCALSQPLRDKPLAIPSFDIEW</sequence>
<dbReference type="RefSeq" id="WP_146865879.1">
    <property type="nucleotide sequence ID" value="NZ_BJTZ01000029.1"/>
</dbReference>
<organism evidence="1 2">
    <name type="scientific">Aliivibrio fischeri</name>
    <name type="common">Vibrio fischeri</name>
    <dbReference type="NCBI Taxonomy" id="668"/>
    <lineage>
        <taxon>Bacteria</taxon>
        <taxon>Pseudomonadati</taxon>
        <taxon>Pseudomonadota</taxon>
        <taxon>Gammaproteobacteria</taxon>
        <taxon>Vibrionales</taxon>
        <taxon>Vibrionaceae</taxon>
        <taxon>Aliivibrio</taxon>
    </lineage>
</organism>
<gene>
    <name evidence="1" type="ORF">AFI02nite_34130</name>
</gene>
<evidence type="ECO:0000313" key="2">
    <source>
        <dbReference type="Proteomes" id="UP000321787"/>
    </source>
</evidence>